<feature type="region of interest" description="Disordered" evidence="1">
    <location>
        <begin position="204"/>
        <end position="223"/>
    </location>
</feature>
<accession>A0A9Q1GSF3</accession>
<comment type="caution">
    <text evidence="2">The sequence shown here is derived from an EMBL/GenBank/DDBJ whole genome shotgun (WGS) entry which is preliminary data.</text>
</comment>
<keyword evidence="3" id="KW-1185">Reference proteome</keyword>
<reference evidence="2" key="1">
    <citation type="submission" date="2022-04" db="EMBL/GenBank/DDBJ databases">
        <title>Carnegiea gigantea Genome sequencing and assembly v2.</title>
        <authorList>
            <person name="Copetti D."/>
            <person name="Sanderson M.J."/>
            <person name="Burquez A."/>
            <person name="Wojciechowski M.F."/>
        </authorList>
    </citation>
    <scope>NUCLEOTIDE SEQUENCE</scope>
    <source>
        <strain evidence="2">SGP5-SGP5p</strain>
        <tissue evidence="2">Aerial part</tissue>
    </source>
</reference>
<evidence type="ECO:0000313" key="3">
    <source>
        <dbReference type="Proteomes" id="UP001153076"/>
    </source>
</evidence>
<feature type="compositionally biased region" description="Basic and acidic residues" evidence="1">
    <location>
        <begin position="26"/>
        <end position="45"/>
    </location>
</feature>
<sequence>MFAMELHSRRKQNQSPVAEAADMGEENSHDESEESKSAYENKEHSSGMSSPSVSLEEEEDEATLVEPEEEVDEDKVESIMFFLMVHKELVLNDGAWALDVDRLCLKILIGSKNYVNIMFDAMRFWVKVYDVLGMKQTKAFAKCLADSMGLTCLKRRVWRLLQRVIGTEKLGLWSLRRWMCVPNLMGKKLAANPAKDSEFLALKPSRSLQPPGSYRPQPSCRES</sequence>
<dbReference type="Proteomes" id="UP001153076">
    <property type="component" value="Unassembled WGS sequence"/>
</dbReference>
<dbReference type="EMBL" id="JAKOGI010001644">
    <property type="protein sequence ID" value="KAJ8424587.1"/>
    <property type="molecule type" value="Genomic_DNA"/>
</dbReference>
<organism evidence="2 3">
    <name type="scientific">Carnegiea gigantea</name>
    <dbReference type="NCBI Taxonomy" id="171969"/>
    <lineage>
        <taxon>Eukaryota</taxon>
        <taxon>Viridiplantae</taxon>
        <taxon>Streptophyta</taxon>
        <taxon>Embryophyta</taxon>
        <taxon>Tracheophyta</taxon>
        <taxon>Spermatophyta</taxon>
        <taxon>Magnoliopsida</taxon>
        <taxon>eudicotyledons</taxon>
        <taxon>Gunneridae</taxon>
        <taxon>Pentapetalae</taxon>
        <taxon>Caryophyllales</taxon>
        <taxon>Cactineae</taxon>
        <taxon>Cactaceae</taxon>
        <taxon>Cactoideae</taxon>
        <taxon>Echinocereeae</taxon>
        <taxon>Carnegiea</taxon>
    </lineage>
</organism>
<feature type="region of interest" description="Disordered" evidence="1">
    <location>
        <begin position="1"/>
        <end position="71"/>
    </location>
</feature>
<proteinExistence type="predicted"/>
<feature type="compositionally biased region" description="Acidic residues" evidence="1">
    <location>
        <begin position="55"/>
        <end position="71"/>
    </location>
</feature>
<protein>
    <submittedName>
        <fullName evidence="2">Uncharacterized protein</fullName>
    </submittedName>
</protein>
<name>A0A9Q1GSF3_9CARY</name>
<dbReference type="AlphaFoldDB" id="A0A9Q1GSF3"/>
<dbReference type="OrthoDB" id="1750606at2759"/>
<gene>
    <name evidence="2" type="ORF">Cgig2_022165</name>
</gene>
<evidence type="ECO:0000256" key="1">
    <source>
        <dbReference type="SAM" id="MobiDB-lite"/>
    </source>
</evidence>
<evidence type="ECO:0000313" key="2">
    <source>
        <dbReference type="EMBL" id="KAJ8424587.1"/>
    </source>
</evidence>